<dbReference type="Proteomes" id="UP000198814">
    <property type="component" value="Unassembled WGS sequence"/>
</dbReference>
<keyword evidence="3" id="KW-1185">Reference proteome</keyword>
<sequence>MIAAITILIAISGAVLLLILFIRIRDTGKELRLDQHRSKEMGFADLLVYAAVVEDGVIVGKNGALMAAWIFCGDDTASSTEIERGTGVIPY</sequence>
<proteinExistence type="predicted"/>
<reference evidence="3" key="1">
    <citation type="submission" date="2016-10" db="EMBL/GenBank/DDBJ databases">
        <authorList>
            <person name="Varghese N."/>
            <person name="Submissions S."/>
        </authorList>
    </citation>
    <scope>NUCLEOTIDE SEQUENCE [LARGE SCALE GENOMIC DNA]</scope>
    <source>
        <strain evidence="3">Nm76</strain>
    </source>
</reference>
<name>A0A1H8PBZ2_9PROT</name>
<evidence type="ECO:0000256" key="1">
    <source>
        <dbReference type="SAM" id="Phobius"/>
    </source>
</evidence>
<keyword evidence="1" id="KW-0472">Membrane</keyword>
<protein>
    <submittedName>
        <fullName evidence="2">Type IV secretion system protein VirB4</fullName>
    </submittedName>
</protein>
<gene>
    <name evidence="2" type="ORF">SAMN05216333_10942</name>
</gene>
<keyword evidence="1" id="KW-0812">Transmembrane</keyword>
<accession>A0A1H8PBZ2</accession>
<evidence type="ECO:0000313" key="2">
    <source>
        <dbReference type="EMBL" id="SEO39509.1"/>
    </source>
</evidence>
<evidence type="ECO:0000313" key="3">
    <source>
        <dbReference type="Proteomes" id="UP000198814"/>
    </source>
</evidence>
<keyword evidence="1" id="KW-1133">Transmembrane helix</keyword>
<dbReference type="RefSeq" id="WP_256206172.1">
    <property type="nucleotide sequence ID" value="NZ_FNOE01000010.1"/>
</dbReference>
<dbReference type="AlphaFoldDB" id="A0A1H8PBZ2"/>
<feature type="transmembrane region" description="Helical" evidence="1">
    <location>
        <begin position="6"/>
        <end position="24"/>
    </location>
</feature>
<dbReference type="STRING" id="42354.SAMN05216333_10942"/>
<dbReference type="EMBL" id="FODO01000009">
    <property type="protein sequence ID" value="SEO39509.1"/>
    <property type="molecule type" value="Genomic_DNA"/>
</dbReference>
<organism evidence="2 3">
    <name type="scientific">Nitrosomonas oligotropha</name>
    <dbReference type="NCBI Taxonomy" id="42354"/>
    <lineage>
        <taxon>Bacteria</taxon>
        <taxon>Pseudomonadati</taxon>
        <taxon>Pseudomonadota</taxon>
        <taxon>Betaproteobacteria</taxon>
        <taxon>Nitrosomonadales</taxon>
        <taxon>Nitrosomonadaceae</taxon>
        <taxon>Nitrosomonas</taxon>
    </lineage>
</organism>